<sequence>MKPKQFILLGLPGVGAEAQAIALAERWQVPHISMGELVRGAIAAETAIGIEARPYVDAGELIPDALAIKLIRKRFEQPDTMLKGWVLDGFPRTLAQAQGFDEWWAAVGQPPATVAYLKAPPEFLIIRLLNETSEKPPISAIRERLESFQRSLEPLLEHYQQRSQLATINASLSFAEVASALAQLGQEDTGAAKLIRDEAELDALLASEPLLVVDCMASWCGSCKQVTPAIDKLAEAYGNSVMVRKIDFDANRQITKRFELKGIPAVMFFKDGERLETLTGVKSYQEYNAAVTRLLARS</sequence>
<dbReference type="UniPathway" id="UPA00588">
    <property type="reaction ID" value="UER00649"/>
</dbReference>
<keyword evidence="5 7" id="KW-0067">ATP-binding</keyword>
<dbReference type="GO" id="GO:0005524">
    <property type="term" value="F:ATP binding"/>
    <property type="evidence" value="ECO:0007669"/>
    <property type="project" value="UniProtKB-UniRule"/>
</dbReference>
<comment type="catalytic activity">
    <reaction evidence="5 7">
        <text>AMP + ATP = 2 ADP</text>
        <dbReference type="Rhea" id="RHEA:12973"/>
        <dbReference type="ChEBI" id="CHEBI:30616"/>
        <dbReference type="ChEBI" id="CHEBI:456215"/>
        <dbReference type="ChEBI" id="CHEBI:456216"/>
        <dbReference type="EC" id="2.7.4.3"/>
    </reaction>
</comment>
<evidence type="ECO:0000256" key="7">
    <source>
        <dbReference type="RuleBase" id="RU003331"/>
    </source>
</evidence>
<dbReference type="SUPFAM" id="SSF52540">
    <property type="entry name" value="P-loop containing nucleoside triphosphate hydrolases"/>
    <property type="match status" value="1"/>
</dbReference>
<dbReference type="InterPro" id="IPR036249">
    <property type="entry name" value="Thioredoxin-like_sf"/>
</dbReference>
<keyword evidence="2 5" id="KW-0545">Nucleotide biosynthesis</keyword>
<evidence type="ECO:0000313" key="10">
    <source>
        <dbReference type="Proteomes" id="UP000185557"/>
    </source>
</evidence>
<dbReference type="GO" id="GO:0005737">
    <property type="term" value="C:cytoplasm"/>
    <property type="evidence" value="ECO:0007669"/>
    <property type="project" value="UniProtKB-SubCell"/>
</dbReference>
<comment type="similarity">
    <text evidence="5 6">Belongs to the adenylate kinase family.</text>
</comment>
<feature type="binding site" evidence="5">
    <location>
        <position position="39"/>
    </location>
    <ligand>
        <name>AMP</name>
        <dbReference type="ChEBI" id="CHEBI:456215"/>
    </ligand>
</feature>
<comment type="caution">
    <text evidence="9">The sequence shown here is derived from an EMBL/GenBank/DDBJ whole genome shotgun (WGS) entry which is preliminary data.</text>
</comment>
<dbReference type="Pfam" id="PF00406">
    <property type="entry name" value="ADK"/>
    <property type="match status" value="1"/>
</dbReference>
<feature type="binding site" evidence="5">
    <location>
        <begin position="60"/>
        <end position="62"/>
    </location>
    <ligand>
        <name>AMP</name>
        <dbReference type="ChEBI" id="CHEBI:456215"/>
    </ligand>
</feature>
<dbReference type="Proteomes" id="UP000185557">
    <property type="component" value="Unassembled WGS sequence"/>
</dbReference>
<dbReference type="InterPro" id="IPR013766">
    <property type="entry name" value="Thioredoxin_domain"/>
</dbReference>
<dbReference type="SUPFAM" id="SSF52833">
    <property type="entry name" value="Thioredoxin-like"/>
    <property type="match status" value="1"/>
</dbReference>
<comment type="function">
    <text evidence="5">Catalyzes the reversible transfer of the terminal phosphate group between ATP and AMP. Plays an important role in cellular energy homeostasis and in adenine nucleotide metabolism.</text>
</comment>
<dbReference type="EMBL" id="MRCG01000002">
    <property type="protein sequence ID" value="OKH50032.1"/>
    <property type="molecule type" value="Genomic_DNA"/>
</dbReference>
<evidence type="ECO:0000259" key="8">
    <source>
        <dbReference type="PROSITE" id="PS51352"/>
    </source>
</evidence>
<feature type="binding site" evidence="5">
    <location>
        <begin position="89"/>
        <end position="92"/>
    </location>
    <ligand>
        <name>AMP</name>
        <dbReference type="ChEBI" id="CHEBI:456215"/>
    </ligand>
</feature>
<feature type="binding site" evidence="5">
    <location>
        <position position="96"/>
    </location>
    <ligand>
        <name>AMP</name>
        <dbReference type="ChEBI" id="CHEBI:456215"/>
    </ligand>
</feature>
<keyword evidence="10" id="KW-1185">Reference proteome</keyword>
<dbReference type="PRINTS" id="PR00094">
    <property type="entry name" value="ADENYLTKNASE"/>
</dbReference>
<evidence type="ECO:0000256" key="6">
    <source>
        <dbReference type="RuleBase" id="RU003330"/>
    </source>
</evidence>
<dbReference type="PROSITE" id="PS51352">
    <property type="entry name" value="THIOREDOXIN_2"/>
    <property type="match status" value="1"/>
</dbReference>
<dbReference type="InterPro" id="IPR033690">
    <property type="entry name" value="Adenylat_kinase_CS"/>
</dbReference>
<reference evidence="9 10" key="1">
    <citation type="submission" date="2016-11" db="EMBL/GenBank/DDBJ databases">
        <title>Draft Genome Sequences of Nine Cyanobacterial Strains from Diverse Habitats.</title>
        <authorList>
            <person name="Zhu T."/>
            <person name="Hou S."/>
            <person name="Lu X."/>
            <person name="Hess W.R."/>
        </authorList>
    </citation>
    <scope>NUCLEOTIDE SEQUENCE [LARGE SCALE GENOMIC DNA]</scope>
    <source>
        <strain evidence="9 10">NIES-30</strain>
    </source>
</reference>
<evidence type="ECO:0000256" key="2">
    <source>
        <dbReference type="ARBA" id="ARBA00022727"/>
    </source>
</evidence>
<name>A0A1U7J975_9CYAN</name>
<evidence type="ECO:0000256" key="3">
    <source>
        <dbReference type="ARBA" id="ARBA00022741"/>
    </source>
</evidence>
<dbReference type="InterPro" id="IPR027417">
    <property type="entry name" value="P-loop_NTPase"/>
</dbReference>
<feature type="binding site" evidence="5">
    <location>
        <position position="144"/>
    </location>
    <ligand>
        <name>AMP</name>
        <dbReference type="ChEBI" id="CHEBI:456215"/>
    </ligand>
</feature>
<keyword evidence="5" id="KW-0963">Cytoplasm</keyword>
<comment type="subunit">
    <text evidence="5 7">Monomer.</text>
</comment>
<dbReference type="HAMAP" id="MF_00235">
    <property type="entry name" value="Adenylate_kinase_Adk"/>
    <property type="match status" value="1"/>
</dbReference>
<feature type="region of interest" description="NMP" evidence="5">
    <location>
        <begin position="33"/>
        <end position="62"/>
    </location>
</feature>
<protein>
    <recommendedName>
        <fullName evidence="5 7">Adenylate kinase</fullName>
        <shortName evidence="5">AK</shortName>
        <ecNumber evidence="5 7">2.7.4.3</ecNumber>
    </recommendedName>
    <alternativeName>
        <fullName evidence="5">ATP-AMP transphosphorylase</fullName>
    </alternativeName>
    <alternativeName>
        <fullName evidence="5">ATP:AMP phosphotransferase</fullName>
    </alternativeName>
    <alternativeName>
        <fullName evidence="5">Adenylate monophosphate kinase</fullName>
    </alternativeName>
</protein>
<dbReference type="OrthoDB" id="9805030at2"/>
<dbReference type="Gene3D" id="3.40.50.300">
    <property type="entry name" value="P-loop containing nucleotide triphosphate hydrolases"/>
    <property type="match status" value="1"/>
</dbReference>
<dbReference type="RefSeq" id="WP_073607272.1">
    <property type="nucleotide sequence ID" value="NZ_MRCG01000002.1"/>
</dbReference>
<organism evidence="9 10">
    <name type="scientific">Phormidium tenue NIES-30</name>
    <dbReference type="NCBI Taxonomy" id="549789"/>
    <lineage>
        <taxon>Bacteria</taxon>
        <taxon>Bacillati</taxon>
        <taxon>Cyanobacteriota</taxon>
        <taxon>Cyanophyceae</taxon>
        <taxon>Oscillatoriophycideae</taxon>
        <taxon>Oscillatoriales</taxon>
        <taxon>Oscillatoriaceae</taxon>
        <taxon>Phormidium</taxon>
    </lineage>
</organism>
<keyword evidence="1 5" id="KW-0808">Transferase</keyword>
<dbReference type="AlphaFoldDB" id="A0A1U7J975"/>
<dbReference type="STRING" id="549789.NIES30_04815"/>
<keyword evidence="3 5" id="KW-0547">Nucleotide-binding</keyword>
<comment type="domain">
    <text evidence="5">Consists of three domains, a large central CORE domain and two small peripheral domains, NMPbind and LID, which undergo movements during catalysis. The LID domain closes over the site of phosphoryl transfer upon ATP binding. Assembling and dissambling the active center during each catalytic cycle provides an effective means to prevent ATP hydrolysis.</text>
</comment>
<dbReference type="CDD" id="cd01428">
    <property type="entry name" value="ADK"/>
    <property type="match status" value="1"/>
</dbReference>
<dbReference type="CDD" id="cd02947">
    <property type="entry name" value="TRX_family"/>
    <property type="match status" value="1"/>
</dbReference>
<accession>A0A1U7J975</accession>
<dbReference type="PANTHER" id="PTHR23359">
    <property type="entry name" value="NUCLEOTIDE KINASE"/>
    <property type="match status" value="1"/>
</dbReference>
<evidence type="ECO:0000256" key="5">
    <source>
        <dbReference type="HAMAP-Rule" id="MF_00235"/>
    </source>
</evidence>
<evidence type="ECO:0000256" key="4">
    <source>
        <dbReference type="ARBA" id="ARBA00022777"/>
    </source>
</evidence>
<evidence type="ECO:0000256" key="1">
    <source>
        <dbReference type="ARBA" id="ARBA00022679"/>
    </source>
</evidence>
<proteinExistence type="inferred from homology"/>
<comment type="subcellular location">
    <subcellularLocation>
        <location evidence="5 7">Cytoplasm</location>
    </subcellularLocation>
</comment>
<evidence type="ECO:0000313" key="9">
    <source>
        <dbReference type="EMBL" id="OKH50032.1"/>
    </source>
</evidence>
<gene>
    <name evidence="5" type="primary">adk</name>
    <name evidence="9" type="ORF">NIES30_04815</name>
</gene>
<dbReference type="InterPro" id="IPR000850">
    <property type="entry name" value="Adenylat/UMP-CMP_kin"/>
</dbReference>
<feature type="binding site" evidence="5">
    <location>
        <position position="172"/>
    </location>
    <ligand>
        <name>ATP</name>
        <dbReference type="ChEBI" id="CHEBI:30616"/>
    </ligand>
</feature>
<dbReference type="EC" id="2.7.4.3" evidence="5 7"/>
<feature type="domain" description="Thioredoxin" evidence="8">
    <location>
        <begin position="175"/>
        <end position="296"/>
    </location>
</feature>
<dbReference type="Pfam" id="PF00085">
    <property type="entry name" value="Thioredoxin"/>
    <property type="match status" value="1"/>
</dbReference>
<keyword evidence="4 5" id="KW-0418">Kinase</keyword>
<dbReference type="GO" id="GO:0044209">
    <property type="term" value="P:AMP salvage"/>
    <property type="evidence" value="ECO:0007669"/>
    <property type="project" value="UniProtKB-UniRule"/>
</dbReference>
<dbReference type="Gene3D" id="3.40.30.10">
    <property type="entry name" value="Glutaredoxin"/>
    <property type="match status" value="1"/>
</dbReference>
<comment type="caution">
    <text evidence="5">Lacks conserved residue(s) required for the propagation of feature annotation.</text>
</comment>
<dbReference type="GO" id="GO:0004017">
    <property type="term" value="F:AMP kinase activity"/>
    <property type="evidence" value="ECO:0007669"/>
    <property type="project" value="UniProtKB-UniRule"/>
</dbReference>
<dbReference type="PROSITE" id="PS00113">
    <property type="entry name" value="ADENYLATE_KINASE"/>
    <property type="match status" value="1"/>
</dbReference>
<comment type="pathway">
    <text evidence="5">Purine metabolism; AMP biosynthesis via salvage pathway; AMP from ADP: step 1/1.</text>
</comment>